<keyword evidence="7 8" id="KW-0408">Iron</keyword>
<dbReference type="InterPro" id="IPR009056">
    <property type="entry name" value="Cyt_c-like_dom"/>
</dbReference>
<evidence type="ECO:0000256" key="5">
    <source>
        <dbReference type="ARBA" id="ARBA00022764"/>
    </source>
</evidence>
<evidence type="ECO:0000259" key="9">
    <source>
        <dbReference type="PROSITE" id="PS51007"/>
    </source>
</evidence>
<dbReference type="InterPro" id="IPR051395">
    <property type="entry name" value="Cytochrome_c_Peroxidase/MauG"/>
</dbReference>
<organism evidence="10 11">
    <name type="scientific">Caldimonas mangrovi</name>
    <dbReference type="NCBI Taxonomy" id="2944811"/>
    <lineage>
        <taxon>Bacteria</taxon>
        <taxon>Pseudomonadati</taxon>
        <taxon>Pseudomonadota</taxon>
        <taxon>Betaproteobacteria</taxon>
        <taxon>Burkholderiales</taxon>
        <taxon>Sphaerotilaceae</taxon>
        <taxon>Caldimonas</taxon>
    </lineage>
</organism>
<protein>
    <submittedName>
        <fullName evidence="10">Cytochrome B6</fullName>
    </submittedName>
</protein>
<gene>
    <name evidence="10" type="ORF">M8A51_01240</name>
</gene>
<accession>A0ABT0YIE1</accession>
<dbReference type="InterPro" id="IPR036909">
    <property type="entry name" value="Cyt_c-like_dom_sf"/>
</dbReference>
<evidence type="ECO:0000256" key="7">
    <source>
        <dbReference type="ARBA" id="ARBA00023004"/>
    </source>
</evidence>
<dbReference type="Proteomes" id="UP001165541">
    <property type="component" value="Unassembled WGS sequence"/>
</dbReference>
<keyword evidence="3 8" id="KW-0479">Metal-binding</keyword>
<evidence type="ECO:0000256" key="8">
    <source>
        <dbReference type="PROSITE-ProRule" id="PRU00433"/>
    </source>
</evidence>
<evidence type="ECO:0000256" key="3">
    <source>
        <dbReference type="ARBA" id="ARBA00022723"/>
    </source>
</evidence>
<keyword evidence="4" id="KW-0732">Signal</keyword>
<keyword evidence="2 8" id="KW-0349">Heme</keyword>
<dbReference type="Pfam" id="PF03150">
    <property type="entry name" value="CCP_MauG"/>
    <property type="match status" value="1"/>
</dbReference>
<dbReference type="PANTHER" id="PTHR30600:SF7">
    <property type="entry name" value="CYTOCHROME C PEROXIDASE-RELATED"/>
    <property type="match status" value="1"/>
</dbReference>
<evidence type="ECO:0000256" key="2">
    <source>
        <dbReference type="ARBA" id="ARBA00022617"/>
    </source>
</evidence>
<dbReference type="SUPFAM" id="SSF46626">
    <property type="entry name" value="Cytochrome c"/>
    <property type="match status" value="2"/>
</dbReference>
<dbReference type="EMBL" id="JAMKFE010000001">
    <property type="protein sequence ID" value="MCM5678154.1"/>
    <property type="molecule type" value="Genomic_DNA"/>
</dbReference>
<dbReference type="PANTHER" id="PTHR30600">
    <property type="entry name" value="CYTOCHROME C PEROXIDASE-RELATED"/>
    <property type="match status" value="1"/>
</dbReference>
<sequence>MSVSASRRRVRAFRLAAFVAAVVVVAGVRAADEPISPLPAVERLDPRRVELGRRLFLDKRLSSDRSVACASCHLPRHGGADTRAFSIGAGGVRHVVNTPSVLNARFNFRQQWAGGAATLEELVGHVVKSPRVFATDWPPLLERLSEDKRLVRAFGDAYADGLSARTVVDALATYQRTLVTPSRFDRYLRGEAGAISADELRGYQRFKDYGCVGCHQGVNVGGNMFQRFGVMGDYFKARAAAGQPLTDADRGRYNVTKNDEDLHVFKVPSLRNVARTAPYFHDASAQTLEQAVSVMLRYQVGRDAPAADKALIVRFLQTLDGEVSR</sequence>
<reference evidence="10" key="1">
    <citation type="submission" date="2022-05" db="EMBL/GenBank/DDBJ databases">
        <title>Schlegelella sp. nov., isolated from mangrove soil.</title>
        <authorList>
            <person name="Liu Y."/>
            <person name="Ge X."/>
            <person name="Liu W."/>
        </authorList>
    </citation>
    <scope>NUCLEOTIDE SEQUENCE</scope>
    <source>
        <strain evidence="10">S2-27</strain>
    </source>
</reference>
<evidence type="ECO:0000256" key="1">
    <source>
        <dbReference type="ARBA" id="ARBA00004418"/>
    </source>
</evidence>
<dbReference type="PROSITE" id="PS51007">
    <property type="entry name" value="CYTC"/>
    <property type="match status" value="1"/>
</dbReference>
<keyword evidence="6" id="KW-0560">Oxidoreductase</keyword>
<keyword evidence="11" id="KW-1185">Reference proteome</keyword>
<evidence type="ECO:0000256" key="4">
    <source>
        <dbReference type="ARBA" id="ARBA00022729"/>
    </source>
</evidence>
<dbReference type="InterPro" id="IPR004852">
    <property type="entry name" value="Di-haem_cyt_c_peroxidsae"/>
</dbReference>
<evidence type="ECO:0000256" key="6">
    <source>
        <dbReference type="ARBA" id="ARBA00023002"/>
    </source>
</evidence>
<dbReference type="PIRSF" id="PIRSF000294">
    <property type="entry name" value="Cytochrome-c_peroxidase"/>
    <property type="match status" value="1"/>
</dbReference>
<feature type="domain" description="Cytochrome c" evidence="9">
    <location>
        <begin position="197"/>
        <end position="320"/>
    </location>
</feature>
<dbReference type="InterPro" id="IPR026259">
    <property type="entry name" value="MauG/Cytc_peroxidase"/>
</dbReference>
<comment type="caution">
    <text evidence="10">The sequence shown here is derived from an EMBL/GenBank/DDBJ whole genome shotgun (WGS) entry which is preliminary data.</text>
</comment>
<keyword evidence="5" id="KW-0574">Periplasm</keyword>
<evidence type="ECO:0000313" key="10">
    <source>
        <dbReference type="EMBL" id="MCM5678154.1"/>
    </source>
</evidence>
<name>A0ABT0YIE1_9BURK</name>
<comment type="subcellular location">
    <subcellularLocation>
        <location evidence="1">Periplasm</location>
    </subcellularLocation>
</comment>
<dbReference type="RefSeq" id="WP_251776299.1">
    <property type="nucleotide sequence ID" value="NZ_JAMKFE010000001.1"/>
</dbReference>
<dbReference type="Gene3D" id="1.10.760.10">
    <property type="entry name" value="Cytochrome c-like domain"/>
    <property type="match status" value="2"/>
</dbReference>
<proteinExistence type="predicted"/>
<evidence type="ECO:0000313" key="11">
    <source>
        <dbReference type="Proteomes" id="UP001165541"/>
    </source>
</evidence>